<dbReference type="InterPro" id="IPR018511">
    <property type="entry name" value="Hemolysin-typ_Ca-bd_CS"/>
</dbReference>
<sequence>MARIFGSNTPDTLYGGLLGDRMRGWDAANPPGDTGPDTDHDELWGGLGDDTLWGGAGDDYLSGAEGNDRIFGGSGNDRLQSEAGRDALYGGDGDDLLIRYDVAGPGTLEGGAGTDWLMVNYALTSVAITFDLGAGLAFLPDGSRISGFERMVFRGSTAGDSLTGGALVDFLGGMEGDDTLSGGDGFDEIYGGTGNDVILGGAGAGYLVGEEGDDRLEGGAEADTVFGGTGRDTLLGGDGDDDLVGQEEADLLEGGMGHDRLWGGEGDDSLRGDGGRDLMSGGDGADTLRGGGHRDVLAGGAGADLLIGGFGFDVFDFMETPDGSVDHVADFAFGETVRLSGAAFGLAPGGSFGFETGSVATLADTRVLFDPATALLAFDADGAGGAAAIVFASFAAGTNLTAANLFIL</sequence>
<dbReference type="SUPFAM" id="SSF51120">
    <property type="entry name" value="beta-Roll"/>
    <property type="match status" value="2"/>
</dbReference>
<evidence type="ECO:0000256" key="3">
    <source>
        <dbReference type="SAM" id="MobiDB-lite"/>
    </source>
</evidence>
<dbReference type="InterPro" id="IPR011049">
    <property type="entry name" value="Serralysin-like_metalloprot_C"/>
</dbReference>
<dbReference type="InterPro" id="IPR001343">
    <property type="entry name" value="Hemolysn_Ca-bd"/>
</dbReference>
<dbReference type="Proteomes" id="UP001193501">
    <property type="component" value="Unassembled WGS sequence"/>
</dbReference>
<evidence type="ECO:0000256" key="1">
    <source>
        <dbReference type="ARBA" id="ARBA00004613"/>
    </source>
</evidence>
<keyword evidence="5" id="KW-1185">Reference proteome</keyword>
<dbReference type="PANTHER" id="PTHR38340">
    <property type="entry name" value="S-LAYER PROTEIN"/>
    <property type="match status" value="1"/>
</dbReference>
<dbReference type="GO" id="GO:0005509">
    <property type="term" value="F:calcium ion binding"/>
    <property type="evidence" value="ECO:0007669"/>
    <property type="project" value="InterPro"/>
</dbReference>
<feature type="region of interest" description="Disordered" evidence="3">
    <location>
        <begin position="254"/>
        <end position="276"/>
    </location>
</feature>
<dbReference type="PANTHER" id="PTHR38340:SF1">
    <property type="entry name" value="S-LAYER PROTEIN"/>
    <property type="match status" value="1"/>
</dbReference>
<gene>
    <name evidence="4" type="ORF">GV832_15970</name>
</gene>
<evidence type="ECO:0000256" key="2">
    <source>
        <dbReference type="ARBA" id="ARBA00022525"/>
    </source>
</evidence>
<dbReference type="Gene3D" id="2.150.10.10">
    <property type="entry name" value="Serralysin-like metalloprotease, C-terminal"/>
    <property type="match status" value="3"/>
</dbReference>
<dbReference type="GO" id="GO:0005576">
    <property type="term" value="C:extracellular region"/>
    <property type="evidence" value="ECO:0007669"/>
    <property type="project" value="UniProtKB-SubCell"/>
</dbReference>
<name>A0AAE4YCF1_9RHOB</name>
<dbReference type="InterPro" id="IPR050557">
    <property type="entry name" value="RTX_toxin/Mannuronan_C5-epim"/>
</dbReference>
<proteinExistence type="predicted"/>
<dbReference type="PRINTS" id="PR00313">
    <property type="entry name" value="CABNDNGRPT"/>
</dbReference>
<evidence type="ECO:0008006" key="6">
    <source>
        <dbReference type="Google" id="ProtNLM"/>
    </source>
</evidence>
<evidence type="ECO:0000313" key="5">
    <source>
        <dbReference type="Proteomes" id="UP001193501"/>
    </source>
</evidence>
<dbReference type="Pfam" id="PF00353">
    <property type="entry name" value="HemolysinCabind"/>
    <property type="match status" value="5"/>
</dbReference>
<keyword evidence="2" id="KW-0964">Secreted</keyword>
<comment type="caution">
    <text evidence="4">The sequence shown here is derived from an EMBL/GenBank/DDBJ whole genome shotgun (WGS) entry which is preliminary data.</text>
</comment>
<accession>A0AAE4YCF1</accession>
<feature type="compositionally biased region" description="Basic and acidic residues" evidence="3">
    <location>
        <begin position="256"/>
        <end position="276"/>
    </location>
</feature>
<dbReference type="PROSITE" id="PS00330">
    <property type="entry name" value="HEMOLYSIN_CALCIUM"/>
    <property type="match status" value="2"/>
</dbReference>
<dbReference type="RefSeq" id="WP_168775888.1">
    <property type="nucleotide sequence ID" value="NZ_JAABNR010000017.1"/>
</dbReference>
<organism evidence="4 5">
    <name type="scientific">Stagnihabitans tardus</name>
    <dbReference type="NCBI Taxonomy" id="2699202"/>
    <lineage>
        <taxon>Bacteria</taxon>
        <taxon>Pseudomonadati</taxon>
        <taxon>Pseudomonadota</taxon>
        <taxon>Alphaproteobacteria</taxon>
        <taxon>Rhodobacterales</taxon>
        <taxon>Paracoccaceae</taxon>
        <taxon>Stagnihabitans</taxon>
    </lineage>
</organism>
<evidence type="ECO:0000313" key="4">
    <source>
        <dbReference type="EMBL" id="NBZ89087.1"/>
    </source>
</evidence>
<dbReference type="AlphaFoldDB" id="A0AAE4YCF1"/>
<dbReference type="EMBL" id="JAABNR010000017">
    <property type="protein sequence ID" value="NBZ89087.1"/>
    <property type="molecule type" value="Genomic_DNA"/>
</dbReference>
<comment type="subcellular location">
    <subcellularLocation>
        <location evidence="1">Secreted</location>
    </subcellularLocation>
</comment>
<protein>
    <recommendedName>
        <fullName evidence="6">Calcium-binding protein</fullName>
    </recommendedName>
</protein>
<reference evidence="4" key="1">
    <citation type="submission" date="2020-01" db="EMBL/GenBank/DDBJ databases">
        <authorList>
            <person name="Chen W.-M."/>
        </authorList>
    </citation>
    <scope>NUCLEOTIDE SEQUENCE</scope>
    <source>
        <strain evidence="4">CYK-10</strain>
    </source>
</reference>